<dbReference type="InterPro" id="IPR034193">
    <property type="entry name" value="PCSK9_ProteinaseK-like"/>
</dbReference>
<dbReference type="InterPro" id="IPR036852">
    <property type="entry name" value="Peptidase_S8/S53_dom_sf"/>
</dbReference>
<evidence type="ECO:0000256" key="2">
    <source>
        <dbReference type="ARBA" id="ARBA00022670"/>
    </source>
</evidence>
<dbReference type="EMBL" id="JAQQWE010000006">
    <property type="protein sequence ID" value="KAK7947768.1"/>
    <property type="molecule type" value="Genomic_DNA"/>
</dbReference>
<dbReference type="PANTHER" id="PTHR43806:SF58">
    <property type="entry name" value="ALKALINE PROTEASE 1-RELATED"/>
    <property type="match status" value="1"/>
</dbReference>
<dbReference type="InterPro" id="IPR000209">
    <property type="entry name" value="Peptidase_S8/S53_dom"/>
</dbReference>
<comment type="caution">
    <text evidence="8">The sequence shown here is derived from an EMBL/GenBank/DDBJ whole genome shotgun (WGS) entry which is preliminary data.</text>
</comment>
<organism evidence="8 9">
    <name type="scientific">Apiospora aurea</name>
    <dbReference type="NCBI Taxonomy" id="335848"/>
    <lineage>
        <taxon>Eukaryota</taxon>
        <taxon>Fungi</taxon>
        <taxon>Dikarya</taxon>
        <taxon>Ascomycota</taxon>
        <taxon>Pezizomycotina</taxon>
        <taxon>Sordariomycetes</taxon>
        <taxon>Xylariomycetidae</taxon>
        <taxon>Amphisphaeriales</taxon>
        <taxon>Apiosporaceae</taxon>
        <taxon>Apiospora</taxon>
    </lineage>
</organism>
<dbReference type="PROSITE" id="PS00138">
    <property type="entry name" value="SUBTILASE_SER"/>
    <property type="match status" value="1"/>
</dbReference>
<dbReference type="InterPro" id="IPR050131">
    <property type="entry name" value="Peptidase_S8_subtilisin-like"/>
</dbReference>
<accession>A0ABR1Q5I3</accession>
<dbReference type="PANTHER" id="PTHR43806">
    <property type="entry name" value="PEPTIDASE S8"/>
    <property type="match status" value="1"/>
</dbReference>
<keyword evidence="9" id="KW-1185">Reference proteome</keyword>
<proteinExistence type="inferred from homology"/>
<evidence type="ECO:0000256" key="5">
    <source>
        <dbReference type="PROSITE-ProRule" id="PRU01240"/>
    </source>
</evidence>
<dbReference type="InterPro" id="IPR023828">
    <property type="entry name" value="Peptidase_S8_Ser-AS"/>
</dbReference>
<evidence type="ECO:0000259" key="7">
    <source>
        <dbReference type="Pfam" id="PF00082"/>
    </source>
</evidence>
<reference evidence="8 9" key="1">
    <citation type="submission" date="2023-01" db="EMBL/GenBank/DDBJ databases">
        <title>Analysis of 21 Apiospora genomes using comparative genomics revels a genus with tremendous synthesis potential of carbohydrate active enzymes and secondary metabolites.</title>
        <authorList>
            <person name="Sorensen T."/>
        </authorList>
    </citation>
    <scope>NUCLEOTIDE SEQUENCE [LARGE SCALE GENOMIC DNA]</scope>
    <source>
        <strain evidence="8 9">CBS 24483</strain>
    </source>
</reference>
<comment type="similarity">
    <text evidence="1 5 6">Belongs to the peptidase S8 family.</text>
</comment>
<dbReference type="RefSeq" id="XP_066697274.1">
    <property type="nucleotide sequence ID" value="XM_066844876.1"/>
</dbReference>
<feature type="active site" description="Charge relay system" evidence="5">
    <location>
        <position position="193"/>
    </location>
</feature>
<sequence length="431" mass="46094">MRLPFTAEAAKDGWIVVMKDDAPHHAFLRTRDLAMAAGAAPRHTFDFGEGLLRGHVMRGPGSEIAVQSMADSEHIAFIQPDTPFTLDDFAPHNETAALYSSNDTTTTGAPPSFGGDGTPWGLHRISHGPLTPNTTNLEFRANSTGRSATVYVIDSGISLGHPQFGGRARWGGSFLREISDESWMPAGGDDYGHGTRTIGGATFGVARETNLVALKVFNSRGGAQPSNILRALEWAVKDAAANNRLEKSVISMSLGGLIAPGFRKERRVDAVMVASRIASKKGIFVVAAAGNDRRHVDLYSPQAEPEVCVIGAINKNDAVAWFSNYGAGMDLYAPGVDVLSAWPGNKTKLKDGTSMACPYVSGLGAYMMDLDGPGRSTPGRQMCERLKGMATYRQGREGKEPPSKDFVDDKNEYTKVASNGMAAVEGGEQKQ</sequence>
<evidence type="ECO:0000256" key="3">
    <source>
        <dbReference type="ARBA" id="ARBA00022801"/>
    </source>
</evidence>
<feature type="active site" description="Charge relay system" evidence="5">
    <location>
        <position position="154"/>
    </location>
</feature>
<evidence type="ECO:0000313" key="8">
    <source>
        <dbReference type="EMBL" id="KAK7947768.1"/>
    </source>
</evidence>
<keyword evidence="3 5" id="KW-0378">Hydrolase</keyword>
<dbReference type="GeneID" id="92077938"/>
<evidence type="ECO:0000256" key="1">
    <source>
        <dbReference type="ARBA" id="ARBA00011073"/>
    </source>
</evidence>
<dbReference type="Proteomes" id="UP001391051">
    <property type="component" value="Unassembled WGS sequence"/>
</dbReference>
<evidence type="ECO:0000313" key="9">
    <source>
        <dbReference type="Proteomes" id="UP001391051"/>
    </source>
</evidence>
<feature type="domain" description="Peptidase S8/S53" evidence="7">
    <location>
        <begin position="145"/>
        <end position="369"/>
    </location>
</feature>
<keyword evidence="4 5" id="KW-0720">Serine protease</keyword>
<dbReference type="CDD" id="cd04077">
    <property type="entry name" value="Peptidases_S8_PCSK9_ProteinaseK_like"/>
    <property type="match status" value="1"/>
</dbReference>
<feature type="active site" description="Charge relay system" evidence="5">
    <location>
        <position position="354"/>
    </location>
</feature>
<protein>
    <recommendedName>
        <fullName evidence="7">Peptidase S8/S53 domain-containing protein</fullName>
    </recommendedName>
</protein>
<evidence type="ECO:0000256" key="4">
    <source>
        <dbReference type="ARBA" id="ARBA00022825"/>
    </source>
</evidence>
<name>A0ABR1Q5I3_9PEZI</name>
<dbReference type="SUPFAM" id="SSF52743">
    <property type="entry name" value="Subtilisin-like"/>
    <property type="match status" value="1"/>
</dbReference>
<dbReference type="PRINTS" id="PR00723">
    <property type="entry name" value="SUBTILISIN"/>
</dbReference>
<dbReference type="InterPro" id="IPR015500">
    <property type="entry name" value="Peptidase_S8_subtilisin-rel"/>
</dbReference>
<keyword evidence="2 5" id="KW-0645">Protease</keyword>
<dbReference type="InterPro" id="IPR023827">
    <property type="entry name" value="Peptidase_S8_Asp-AS"/>
</dbReference>
<gene>
    <name evidence="8" type="ORF">PG986_008654</name>
</gene>
<dbReference type="PROSITE" id="PS00136">
    <property type="entry name" value="SUBTILASE_ASP"/>
    <property type="match status" value="1"/>
</dbReference>
<dbReference type="Pfam" id="PF00082">
    <property type="entry name" value="Peptidase_S8"/>
    <property type="match status" value="1"/>
</dbReference>
<dbReference type="PROSITE" id="PS51892">
    <property type="entry name" value="SUBTILASE"/>
    <property type="match status" value="1"/>
</dbReference>
<dbReference type="Gene3D" id="3.40.50.200">
    <property type="entry name" value="Peptidase S8/S53 domain"/>
    <property type="match status" value="1"/>
</dbReference>
<evidence type="ECO:0000256" key="6">
    <source>
        <dbReference type="RuleBase" id="RU003355"/>
    </source>
</evidence>